<dbReference type="EMBL" id="JACHNH010000001">
    <property type="protein sequence ID" value="MBB4760933.1"/>
    <property type="molecule type" value="Genomic_DNA"/>
</dbReference>
<proteinExistence type="predicted"/>
<evidence type="ECO:0000313" key="1">
    <source>
        <dbReference type="EMBL" id="MBB4760933.1"/>
    </source>
</evidence>
<protein>
    <recommendedName>
        <fullName evidence="3">Ribulose 1,5-bisphosphate carboxylase large subunit</fullName>
    </recommendedName>
</protein>
<dbReference type="Proteomes" id="UP000578112">
    <property type="component" value="Unassembled WGS sequence"/>
</dbReference>
<dbReference type="RefSeq" id="WP_184991040.1">
    <property type="nucleotide sequence ID" value="NZ_BOMK01000037.1"/>
</dbReference>
<organism evidence="1 2">
    <name type="scientific">Actinoplanes digitatis</name>
    <dbReference type="NCBI Taxonomy" id="1868"/>
    <lineage>
        <taxon>Bacteria</taxon>
        <taxon>Bacillati</taxon>
        <taxon>Actinomycetota</taxon>
        <taxon>Actinomycetes</taxon>
        <taxon>Micromonosporales</taxon>
        <taxon>Micromonosporaceae</taxon>
        <taxon>Actinoplanes</taxon>
    </lineage>
</organism>
<gene>
    <name evidence="1" type="ORF">BJ971_001489</name>
</gene>
<comment type="caution">
    <text evidence="1">The sequence shown here is derived from an EMBL/GenBank/DDBJ whole genome shotgun (WGS) entry which is preliminary data.</text>
</comment>
<reference evidence="1 2" key="1">
    <citation type="submission" date="2020-08" db="EMBL/GenBank/DDBJ databases">
        <title>Sequencing the genomes of 1000 actinobacteria strains.</title>
        <authorList>
            <person name="Klenk H.-P."/>
        </authorList>
    </citation>
    <scope>NUCLEOTIDE SEQUENCE [LARGE SCALE GENOMIC DNA]</scope>
    <source>
        <strain evidence="1 2">DSM 43149</strain>
    </source>
</reference>
<accession>A0A7W7HU90</accession>
<name>A0A7W7HU90_9ACTN</name>
<evidence type="ECO:0000313" key="2">
    <source>
        <dbReference type="Proteomes" id="UP000578112"/>
    </source>
</evidence>
<dbReference type="AlphaFoldDB" id="A0A7W7HU90"/>
<keyword evidence="2" id="KW-1185">Reference proteome</keyword>
<sequence length="252" mass="26601">MALLPSPAALVELSRYAIGQVVETAASVATIPVRALSLLGQTELLVSRITVLAERAEGLIDRVDDVLDRVDGVVDGAEEALTDTKVIMAGAALAVDEAGVLMPRAAQLLESVSATTDGAAAILTEAGAVAGAASVVVRQAEATSAEAHELLDAYGPTLRRAAPLAQRFVEELTPEEITAAIRMIDELPRLREHLSDDVMPLLGTLDKVGPDLHALLDVVRDLRMAIVGIPGLKMLRRRGEEQVAEDEANDRP</sequence>
<evidence type="ECO:0008006" key="3">
    <source>
        <dbReference type="Google" id="ProtNLM"/>
    </source>
</evidence>